<dbReference type="STRING" id="156889.Mmc1_2270"/>
<evidence type="ECO:0000313" key="3">
    <source>
        <dbReference type="Proteomes" id="UP000002586"/>
    </source>
</evidence>
<dbReference type="KEGG" id="mgm:Mmc1_2270"/>
<dbReference type="AlphaFoldDB" id="A0L9X8"/>
<dbReference type="RefSeq" id="WP_011713892.1">
    <property type="nucleotide sequence ID" value="NC_008576.1"/>
</dbReference>
<organism evidence="2 3">
    <name type="scientific">Magnetococcus marinus (strain ATCC BAA-1437 / JCM 17883 / MC-1)</name>
    <dbReference type="NCBI Taxonomy" id="156889"/>
    <lineage>
        <taxon>Bacteria</taxon>
        <taxon>Pseudomonadati</taxon>
        <taxon>Pseudomonadota</taxon>
        <taxon>Magnetococcia</taxon>
        <taxon>Magnetococcales</taxon>
        <taxon>Magnetococcaceae</taxon>
        <taxon>Magnetococcus</taxon>
    </lineage>
</organism>
<dbReference type="HOGENOM" id="CLU_1872923_0_0_5"/>
<proteinExistence type="predicted"/>
<dbReference type="Proteomes" id="UP000002586">
    <property type="component" value="Chromosome"/>
</dbReference>
<protein>
    <submittedName>
        <fullName evidence="2">Uncharacterized protein</fullName>
    </submittedName>
</protein>
<keyword evidence="3" id="KW-1185">Reference proteome</keyword>
<keyword evidence="1" id="KW-0472">Membrane</keyword>
<keyword evidence="1" id="KW-0812">Transmembrane</keyword>
<name>A0L9X8_MAGMM</name>
<gene>
    <name evidence="2" type="ordered locus">Mmc1_2270</name>
</gene>
<evidence type="ECO:0000256" key="1">
    <source>
        <dbReference type="SAM" id="Phobius"/>
    </source>
</evidence>
<evidence type="ECO:0000313" key="2">
    <source>
        <dbReference type="EMBL" id="ABK44771.1"/>
    </source>
</evidence>
<feature type="transmembrane region" description="Helical" evidence="1">
    <location>
        <begin position="101"/>
        <end position="125"/>
    </location>
</feature>
<reference evidence="2 3" key="2">
    <citation type="journal article" date="2012" name="Int. J. Syst. Evol. Microbiol.">
        <title>Magnetococcus marinus gen. nov., sp. nov., a marine, magnetotactic bacterium that represents a novel lineage (Magnetococcaceae fam. nov.; Magnetococcales ord. nov.) at the base of the Alphaproteobacteria.</title>
        <authorList>
            <person name="Bazylinski D.A."/>
            <person name="Williams T.J."/>
            <person name="Lefevre C.T."/>
            <person name="Berg R.J."/>
            <person name="Zhang C.L."/>
            <person name="Bowser S.S."/>
            <person name="Dean A.J."/>
            <person name="Beveridge T.J."/>
        </authorList>
    </citation>
    <scope>NUCLEOTIDE SEQUENCE [LARGE SCALE GENOMIC DNA]</scope>
    <source>
        <strain evidence="3">ATCC BAA-1437 / JCM 17883 / MC-1</strain>
    </source>
</reference>
<dbReference type="EMBL" id="CP000471">
    <property type="protein sequence ID" value="ABK44771.1"/>
    <property type="molecule type" value="Genomic_DNA"/>
</dbReference>
<accession>A0L9X8</accession>
<keyword evidence="1" id="KW-1133">Transmembrane helix</keyword>
<reference evidence="3" key="1">
    <citation type="journal article" date="2009" name="Appl. Environ. Microbiol.">
        <title>Complete genome sequence of the chemolithoautotrophic marine magnetotactic coccus strain MC-1.</title>
        <authorList>
            <person name="Schubbe S."/>
            <person name="Williams T.J."/>
            <person name="Xie G."/>
            <person name="Kiss H.E."/>
            <person name="Brettin T.S."/>
            <person name="Martinez D."/>
            <person name="Ross C.A."/>
            <person name="Schuler D."/>
            <person name="Cox B.L."/>
            <person name="Nealson K.H."/>
            <person name="Bazylinski D.A."/>
        </authorList>
    </citation>
    <scope>NUCLEOTIDE SEQUENCE [LARGE SCALE GENOMIC DNA]</scope>
    <source>
        <strain evidence="3">ATCC BAA-1437 / JCM 17883 / MC-1</strain>
    </source>
</reference>
<sequence>MAITNLNATLVEGERVTLTGPGKVKFKATKPIAKALQTMKAATPAKTATVTKAATATKIGVAQGAATQAAATTTKAAAATSAVPVAAAGSSSVLGAMGLNVGLGLGSMGTLAVGALIIGGGYYLYRRQKAKRFWSF</sequence>